<dbReference type="STRING" id="2512241.A0A553HJL8"/>
<keyword evidence="1" id="KW-0659">Purine metabolism</keyword>
<protein>
    <recommendedName>
        <fullName evidence="2">Oxo-4-hydroxy-4-carboxy-5-ureidoimidazoline decarboxylase domain-containing protein</fullName>
    </recommendedName>
</protein>
<evidence type="ECO:0000313" key="4">
    <source>
        <dbReference type="Proteomes" id="UP000319160"/>
    </source>
</evidence>
<evidence type="ECO:0000313" key="3">
    <source>
        <dbReference type="EMBL" id="TRX88152.1"/>
    </source>
</evidence>
<reference evidence="4" key="1">
    <citation type="submission" date="2019-06" db="EMBL/GenBank/DDBJ databases">
        <title>Draft genome sequence of the griseofulvin-producing fungus Xylaria cubensis strain G536.</title>
        <authorList>
            <person name="Mead M.E."/>
            <person name="Raja H.A."/>
            <person name="Steenwyk J.L."/>
            <person name="Knowles S.L."/>
            <person name="Oberlies N.H."/>
            <person name="Rokas A."/>
        </authorList>
    </citation>
    <scope>NUCLEOTIDE SEQUENCE [LARGE SCALE GENOMIC DNA]</scope>
    <source>
        <strain evidence="4">G536</strain>
    </source>
</reference>
<keyword evidence="4" id="KW-1185">Reference proteome</keyword>
<name>A0A553HJL8_9PEZI</name>
<feature type="domain" description="Oxo-4-hydroxy-4-carboxy-5-ureidoimidazoline decarboxylase" evidence="2">
    <location>
        <begin position="15"/>
        <end position="194"/>
    </location>
</feature>
<comment type="caution">
    <text evidence="3">The sequence shown here is derived from an EMBL/GenBank/DDBJ whole genome shotgun (WGS) entry which is preliminary data.</text>
</comment>
<accession>A0A553HJL8</accession>
<dbReference type="AlphaFoldDB" id="A0A553HJL8"/>
<evidence type="ECO:0000259" key="2">
    <source>
        <dbReference type="Pfam" id="PF09349"/>
    </source>
</evidence>
<dbReference type="Pfam" id="PF09349">
    <property type="entry name" value="OHCU_decarbox"/>
    <property type="match status" value="1"/>
</dbReference>
<dbReference type="Proteomes" id="UP000319160">
    <property type="component" value="Unassembled WGS sequence"/>
</dbReference>
<dbReference type="GO" id="GO:0006144">
    <property type="term" value="P:purine nucleobase metabolic process"/>
    <property type="evidence" value="ECO:0007669"/>
    <property type="project" value="UniProtKB-KW"/>
</dbReference>
<dbReference type="PANTHER" id="PTHR37987">
    <property type="entry name" value="CHROMOSOME 9, WHOLE GENOME SHOTGUN SEQUENCE"/>
    <property type="match status" value="1"/>
</dbReference>
<dbReference type="OrthoDB" id="5398391at2759"/>
<evidence type="ECO:0000256" key="1">
    <source>
        <dbReference type="ARBA" id="ARBA00022631"/>
    </source>
</evidence>
<gene>
    <name evidence="3" type="ORF">FHL15_010950</name>
</gene>
<sequence>MTTLSLPPISSLPTADEETIKSVLDMLFEPSPEIHALAVPAIQQKRRIPANPGLTADLPVTLHSSTTTVPDDIPFTSYAVLIQHVGLLLHQLATPPFSPSSREKLHSILGSHPRLGAKKVDSAQSRAEQAQLNTATDGGVDERLAALNREYEARFPGLRYVVFVNGRGRDVIMKDMRRRIDRGDIRAEEREGIQVSASSSGFAFAIIYRRDDIYASYADERRLKAMVDIALDRAGKLGSTS</sequence>
<dbReference type="InterPro" id="IPR036778">
    <property type="entry name" value="OHCU_decarboxylase_sf"/>
</dbReference>
<dbReference type="SUPFAM" id="SSF158694">
    <property type="entry name" value="UraD-Like"/>
    <property type="match status" value="1"/>
</dbReference>
<dbReference type="EMBL" id="VFLP01000098">
    <property type="protein sequence ID" value="TRX88152.1"/>
    <property type="molecule type" value="Genomic_DNA"/>
</dbReference>
<organism evidence="3 4">
    <name type="scientific">Xylaria flabelliformis</name>
    <dbReference type="NCBI Taxonomy" id="2512241"/>
    <lineage>
        <taxon>Eukaryota</taxon>
        <taxon>Fungi</taxon>
        <taxon>Dikarya</taxon>
        <taxon>Ascomycota</taxon>
        <taxon>Pezizomycotina</taxon>
        <taxon>Sordariomycetes</taxon>
        <taxon>Xylariomycetidae</taxon>
        <taxon>Xylariales</taxon>
        <taxon>Xylariaceae</taxon>
        <taxon>Xylaria</taxon>
    </lineage>
</organism>
<proteinExistence type="predicted"/>
<dbReference type="PANTHER" id="PTHR37987:SF1">
    <property type="entry name" value="OXO-4-HYDROXY-4-CARBOXY-5-UREIDOIMIDAZOLINE DECARBOXYLASE DOMAIN-CONTAINING PROTEIN"/>
    <property type="match status" value="1"/>
</dbReference>
<dbReference type="InterPro" id="IPR018020">
    <property type="entry name" value="OHCU_decarboxylase"/>
</dbReference>
<dbReference type="Gene3D" id="1.10.3330.10">
    <property type="entry name" value="Oxo-4-hydroxy-4-carboxy-5-ureidoimidazoline decarboxylase"/>
    <property type="match status" value="1"/>
</dbReference>